<dbReference type="GO" id="GO:0008171">
    <property type="term" value="F:O-methyltransferase activity"/>
    <property type="evidence" value="ECO:0007669"/>
    <property type="project" value="InterPro"/>
</dbReference>
<evidence type="ECO:0000256" key="2">
    <source>
        <dbReference type="ARBA" id="ARBA00022679"/>
    </source>
</evidence>
<gene>
    <name evidence="4" type="ORF">EHO51_10945</name>
</gene>
<evidence type="ECO:0000313" key="5">
    <source>
        <dbReference type="Proteomes" id="UP000273982"/>
    </source>
</evidence>
<evidence type="ECO:0000256" key="3">
    <source>
        <dbReference type="ARBA" id="ARBA00022691"/>
    </source>
</evidence>
<dbReference type="PROSITE" id="PS51682">
    <property type="entry name" value="SAM_OMT_I"/>
    <property type="match status" value="1"/>
</dbReference>
<dbReference type="EMBL" id="CP034086">
    <property type="protein sequence ID" value="AZG77212.1"/>
    <property type="molecule type" value="Genomic_DNA"/>
</dbReference>
<accession>A0A3G8M7Q1</accession>
<dbReference type="GO" id="GO:0008757">
    <property type="term" value="F:S-adenosylmethionine-dependent methyltransferase activity"/>
    <property type="evidence" value="ECO:0007669"/>
    <property type="project" value="TreeGrafter"/>
</dbReference>
<dbReference type="PANTHER" id="PTHR10509">
    <property type="entry name" value="O-METHYLTRANSFERASE-RELATED"/>
    <property type="match status" value="1"/>
</dbReference>
<organism evidence="4 5">
    <name type="scientific">Methylocystis rosea</name>
    <dbReference type="NCBI Taxonomy" id="173366"/>
    <lineage>
        <taxon>Bacteria</taxon>
        <taxon>Pseudomonadati</taxon>
        <taxon>Pseudomonadota</taxon>
        <taxon>Alphaproteobacteria</taxon>
        <taxon>Hyphomicrobiales</taxon>
        <taxon>Methylocystaceae</taxon>
        <taxon>Methylocystis</taxon>
    </lineage>
</organism>
<dbReference type="Pfam" id="PF01596">
    <property type="entry name" value="Methyltransf_3"/>
    <property type="match status" value="1"/>
</dbReference>
<dbReference type="PANTHER" id="PTHR10509:SF14">
    <property type="entry name" value="CAFFEOYL-COA O-METHYLTRANSFERASE 3-RELATED"/>
    <property type="match status" value="1"/>
</dbReference>
<keyword evidence="3" id="KW-0949">S-adenosyl-L-methionine</keyword>
<dbReference type="AlphaFoldDB" id="A0A3G8M7Q1"/>
<evidence type="ECO:0000313" key="4">
    <source>
        <dbReference type="EMBL" id="AZG77212.1"/>
    </source>
</evidence>
<keyword evidence="2 4" id="KW-0808">Transferase</keyword>
<keyword evidence="1 4" id="KW-0489">Methyltransferase</keyword>
<dbReference type="KEGG" id="mros:EHO51_10945"/>
<dbReference type="InterPro" id="IPR050362">
    <property type="entry name" value="Cation-dep_OMT"/>
</dbReference>
<dbReference type="GO" id="GO:0032259">
    <property type="term" value="P:methylation"/>
    <property type="evidence" value="ECO:0007669"/>
    <property type="project" value="UniProtKB-KW"/>
</dbReference>
<dbReference type="Gene3D" id="3.40.50.150">
    <property type="entry name" value="Vaccinia Virus protein VP39"/>
    <property type="match status" value="1"/>
</dbReference>
<dbReference type="InterPro" id="IPR002935">
    <property type="entry name" value="SAM_O-MeTrfase"/>
</dbReference>
<evidence type="ECO:0000256" key="1">
    <source>
        <dbReference type="ARBA" id="ARBA00022603"/>
    </source>
</evidence>
<dbReference type="SUPFAM" id="SSF53335">
    <property type="entry name" value="S-adenosyl-L-methionine-dependent methyltransferases"/>
    <property type="match status" value="1"/>
</dbReference>
<dbReference type="CDD" id="cd02440">
    <property type="entry name" value="AdoMet_MTases"/>
    <property type="match status" value="1"/>
</dbReference>
<reference evidence="4 5" key="1">
    <citation type="submission" date="2018-11" db="EMBL/GenBank/DDBJ databases">
        <title>Genome squencing of methanotrophic bacteria isolated from alkaline groundwater in Korea.</title>
        <authorList>
            <person name="Nguyen L.N."/>
        </authorList>
    </citation>
    <scope>NUCLEOTIDE SEQUENCE [LARGE SCALE GENOMIC DNA]</scope>
    <source>
        <strain evidence="4 5">GW6</strain>
    </source>
</reference>
<proteinExistence type="predicted"/>
<name>A0A3G8M7Q1_9HYPH</name>
<sequence>MFEVKNWPRVDDYIGAALISKEEAQEETLAANARAGLPAIDVSPPQGKLLYLLACAIGARRVLEIGTLGGYSTTWLARAVGEGGKVVTFEVDAHHAEVARANIAREGVSARVDLRVGPALEMLPLLESERAQPFDLAFIDADKPSNAAYFDYALKLSRPGALIIVDNVIREGAVADASATDSGALGARALFDAVAAEGRVEATAVQTVGAKGWDGFLIARVR</sequence>
<dbReference type="InterPro" id="IPR029063">
    <property type="entry name" value="SAM-dependent_MTases_sf"/>
</dbReference>
<dbReference type="Proteomes" id="UP000273982">
    <property type="component" value="Chromosome"/>
</dbReference>
<protein>
    <submittedName>
        <fullName evidence="4">O-methyltransferase</fullName>
    </submittedName>
</protein>
<dbReference type="RefSeq" id="WP_124738929.1">
    <property type="nucleotide sequence ID" value="NZ_CP034086.1"/>
</dbReference>